<organism evidence="2 3">
    <name type="scientific">Thalassiosira pseudonana</name>
    <name type="common">Marine diatom</name>
    <name type="synonym">Cyclotella nana</name>
    <dbReference type="NCBI Taxonomy" id="35128"/>
    <lineage>
        <taxon>Eukaryota</taxon>
        <taxon>Sar</taxon>
        <taxon>Stramenopiles</taxon>
        <taxon>Ochrophyta</taxon>
        <taxon>Bacillariophyta</taxon>
        <taxon>Coscinodiscophyceae</taxon>
        <taxon>Thalassiosirophycidae</taxon>
        <taxon>Thalassiosirales</taxon>
        <taxon>Thalassiosiraceae</taxon>
        <taxon>Thalassiosira</taxon>
    </lineage>
</organism>
<dbReference type="InParanoid" id="B5YN58"/>
<dbReference type="EMBL" id="CP001160">
    <property type="protein sequence ID" value="ACI64926.1"/>
    <property type="molecule type" value="Genomic_DNA"/>
</dbReference>
<dbReference type="PRINTS" id="PR00069">
    <property type="entry name" value="ALDKETRDTASE"/>
</dbReference>
<feature type="domain" description="NADP-dependent oxidoreductase" evidence="1">
    <location>
        <begin position="18"/>
        <end position="183"/>
    </location>
</feature>
<dbReference type="Pfam" id="PF00248">
    <property type="entry name" value="Aldo_ket_red"/>
    <property type="match status" value="1"/>
</dbReference>
<feature type="non-terminal residue" evidence="2">
    <location>
        <position position="1"/>
    </location>
</feature>
<dbReference type="Gene3D" id="3.20.20.100">
    <property type="entry name" value="NADP-dependent oxidoreductase domain"/>
    <property type="match status" value="1"/>
</dbReference>
<evidence type="ECO:0000259" key="1">
    <source>
        <dbReference type="Pfam" id="PF00248"/>
    </source>
</evidence>
<dbReference type="Proteomes" id="UP000001449">
    <property type="component" value="Chromosome 7"/>
</dbReference>
<dbReference type="HOGENOM" id="CLU_023205_3_4_1"/>
<accession>B5YN58</accession>
<dbReference type="InterPro" id="IPR023210">
    <property type="entry name" value="NADP_OxRdtase_dom"/>
</dbReference>
<sequence length="359" mass="40633">IPTVRYGRTNIQMPIVSLGCMRFQQSWNRGGDPITSEEQLKKECQDNLVNILRHAIRSGVNHIETAKGYGCSELQIGLALKTLFDEGFCKREDLIIQTKGGISSSTSKADYKASILEQLTTLGLDYVDLFSVHGINTDDHCEWMFNHGEKGNLIDAVRELREEGKIRWIGFSTHAPAHVIKRAIETDAFDYVNCDFEGNLDNIRLAHKHDMGVFVISPYDKGGRLYAPSHLTRELTLPLMEPMEYGSLWLWFHKKHCQGAPIHTIVCGAGRPSDLDQPVIAALRSVTDEAKSDFEVVSRSIRQRTERVLGKEWADSWHVGLPNYSHSERGSQIGNMVWLYNIIHVFGMLDFAKDRYGTL</sequence>
<dbReference type="PaxDb" id="35128-Thaps35224"/>
<reference evidence="2 3" key="1">
    <citation type="journal article" date="2004" name="Science">
        <title>The genome of the diatom Thalassiosira pseudonana: ecology, evolution, and metabolism.</title>
        <authorList>
            <person name="Armbrust E.V."/>
            <person name="Berges J.A."/>
            <person name="Bowler C."/>
            <person name="Green B.R."/>
            <person name="Martinez D."/>
            <person name="Putnam N.H."/>
            <person name="Zhou S."/>
            <person name="Allen A.E."/>
            <person name="Apt K.E."/>
            <person name="Bechner M."/>
            <person name="Brzezinski M.A."/>
            <person name="Chaal B.K."/>
            <person name="Chiovitti A."/>
            <person name="Davis A.K."/>
            <person name="Demarest M.S."/>
            <person name="Detter J.C."/>
            <person name="Glavina T."/>
            <person name="Goodstein D."/>
            <person name="Hadi M.Z."/>
            <person name="Hellsten U."/>
            <person name="Hildebrand M."/>
            <person name="Jenkins B.D."/>
            <person name="Jurka J."/>
            <person name="Kapitonov V.V."/>
            <person name="Kroger N."/>
            <person name="Lau W.W."/>
            <person name="Lane T.W."/>
            <person name="Larimer F.W."/>
            <person name="Lippmeier J.C."/>
            <person name="Lucas S."/>
            <person name="Medina M."/>
            <person name="Montsant A."/>
            <person name="Obornik M."/>
            <person name="Parker M.S."/>
            <person name="Palenik B."/>
            <person name="Pazour G.J."/>
            <person name="Richardson P.M."/>
            <person name="Rynearson T.A."/>
            <person name="Saito M.A."/>
            <person name="Schwartz D.C."/>
            <person name="Thamatrakoln K."/>
            <person name="Valentin K."/>
            <person name="Vardi A."/>
            <person name="Wilkerson F.P."/>
            <person name="Rokhsar D.S."/>
        </authorList>
    </citation>
    <scope>NUCLEOTIDE SEQUENCE [LARGE SCALE GENOMIC DNA]</scope>
    <source>
        <strain evidence="2 3">CCMP1335</strain>
    </source>
</reference>
<dbReference type="STRING" id="35128.B5YN58"/>
<dbReference type="GO" id="GO:0004032">
    <property type="term" value="F:aldose reductase (NADPH) activity"/>
    <property type="evidence" value="ECO:0000318"/>
    <property type="project" value="GO_Central"/>
</dbReference>
<name>B5YN58_THAPS</name>
<dbReference type="GO" id="GO:0005829">
    <property type="term" value="C:cytosol"/>
    <property type="evidence" value="ECO:0000318"/>
    <property type="project" value="GO_Central"/>
</dbReference>
<evidence type="ECO:0000313" key="3">
    <source>
        <dbReference type="Proteomes" id="UP000001449"/>
    </source>
</evidence>
<gene>
    <name evidence="2" type="ORF">THAPS_35224</name>
</gene>
<reference evidence="2 3" key="2">
    <citation type="journal article" date="2008" name="Nature">
        <title>The Phaeodactylum genome reveals the evolutionary history of diatom genomes.</title>
        <authorList>
            <person name="Bowler C."/>
            <person name="Allen A.E."/>
            <person name="Badger J.H."/>
            <person name="Grimwood J."/>
            <person name="Jabbari K."/>
            <person name="Kuo A."/>
            <person name="Maheswari U."/>
            <person name="Martens C."/>
            <person name="Maumus F."/>
            <person name="Otillar R.P."/>
            <person name="Rayko E."/>
            <person name="Salamov A."/>
            <person name="Vandepoele K."/>
            <person name="Beszteri B."/>
            <person name="Gruber A."/>
            <person name="Heijde M."/>
            <person name="Katinka M."/>
            <person name="Mock T."/>
            <person name="Valentin K."/>
            <person name="Verret F."/>
            <person name="Berges J.A."/>
            <person name="Brownlee C."/>
            <person name="Cadoret J.P."/>
            <person name="Chiovitti A."/>
            <person name="Choi C.J."/>
            <person name="Coesel S."/>
            <person name="De Martino A."/>
            <person name="Detter J.C."/>
            <person name="Durkin C."/>
            <person name="Falciatore A."/>
            <person name="Fournet J."/>
            <person name="Haruta M."/>
            <person name="Huysman M.J."/>
            <person name="Jenkins B.D."/>
            <person name="Jiroutova K."/>
            <person name="Jorgensen R.E."/>
            <person name="Joubert Y."/>
            <person name="Kaplan A."/>
            <person name="Kroger N."/>
            <person name="Kroth P.G."/>
            <person name="La Roche J."/>
            <person name="Lindquist E."/>
            <person name="Lommer M."/>
            <person name="Martin-Jezequel V."/>
            <person name="Lopez P.J."/>
            <person name="Lucas S."/>
            <person name="Mangogna M."/>
            <person name="McGinnis K."/>
            <person name="Medlin L.K."/>
            <person name="Montsant A."/>
            <person name="Oudot-Le Secq M.P."/>
            <person name="Napoli C."/>
            <person name="Obornik M."/>
            <person name="Parker M.S."/>
            <person name="Petit J.L."/>
            <person name="Porcel B.M."/>
            <person name="Poulsen N."/>
            <person name="Robison M."/>
            <person name="Rychlewski L."/>
            <person name="Rynearson T.A."/>
            <person name="Schmutz J."/>
            <person name="Shapiro H."/>
            <person name="Siaut M."/>
            <person name="Stanley M."/>
            <person name="Sussman M.R."/>
            <person name="Taylor A.R."/>
            <person name="Vardi A."/>
            <person name="von Dassow P."/>
            <person name="Vyverman W."/>
            <person name="Willis A."/>
            <person name="Wyrwicz L.S."/>
            <person name="Rokhsar D.S."/>
            <person name="Weissenbach J."/>
            <person name="Armbrust E.V."/>
            <person name="Green B.R."/>
            <person name="Van de Peer Y."/>
            <person name="Grigoriev I.V."/>
        </authorList>
    </citation>
    <scope>NUCLEOTIDE SEQUENCE [LARGE SCALE GENOMIC DNA]</scope>
    <source>
        <strain evidence="2 3">CCMP1335</strain>
    </source>
</reference>
<dbReference type="eggNOG" id="ENOG502SMKH">
    <property type="taxonomic scope" value="Eukaryota"/>
</dbReference>
<protein>
    <submittedName>
        <fullName evidence="2">Aldo/keto reductase</fullName>
    </submittedName>
</protein>
<dbReference type="KEGG" id="tps:THAPS_35224"/>
<dbReference type="RefSeq" id="XP_002296209.1">
    <property type="nucleotide sequence ID" value="XM_002296173.1"/>
</dbReference>
<proteinExistence type="predicted"/>
<evidence type="ECO:0000313" key="2">
    <source>
        <dbReference type="EMBL" id="ACI64926.1"/>
    </source>
</evidence>
<dbReference type="SUPFAM" id="SSF51430">
    <property type="entry name" value="NAD(P)-linked oxidoreductase"/>
    <property type="match status" value="1"/>
</dbReference>
<dbReference type="InterPro" id="IPR053135">
    <property type="entry name" value="AKR2_Oxidoreductase"/>
</dbReference>
<dbReference type="GeneID" id="7444149"/>
<dbReference type="PANTHER" id="PTHR43312">
    <property type="entry name" value="D-THREO-ALDOSE 1-DEHYDROGENASE"/>
    <property type="match status" value="1"/>
</dbReference>
<dbReference type="AlphaFoldDB" id="B5YN58"/>
<dbReference type="InterPro" id="IPR036812">
    <property type="entry name" value="NAD(P)_OxRdtase_dom_sf"/>
</dbReference>
<feature type="non-terminal residue" evidence="2">
    <location>
        <position position="359"/>
    </location>
</feature>
<dbReference type="PANTHER" id="PTHR43312:SF2">
    <property type="entry name" value="OXIDOREDUCTASE"/>
    <property type="match status" value="1"/>
</dbReference>
<dbReference type="FunFam" id="3.20.20.100:FF:000070">
    <property type="entry name" value="Aldo/keto reductase"/>
    <property type="match status" value="1"/>
</dbReference>
<dbReference type="InterPro" id="IPR020471">
    <property type="entry name" value="AKR"/>
</dbReference>
<keyword evidence="3" id="KW-1185">Reference proteome</keyword>